<gene>
    <name evidence="1" type="ORF">BD310DRAFT_977331</name>
</gene>
<dbReference type="GO" id="GO:0005783">
    <property type="term" value="C:endoplasmic reticulum"/>
    <property type="evidence" value="ECO:0007669"/>
    <property type="project" value="TreeGrafter"/>
</dbReference>
<keyword evidence="2" id="KW-1185">Reference proteome</keyword>
<evidence type="ECO:0000313" key="1">
    <source>
        <dbReference type="EMBL" id="TBU58485.1"/>
    </source>
</evidence>
<dbReference type="GO" id="GO:0055085">
    <property type="term" value="P:transmembrane transport"/>
    <property type="evidence" value="ECO:0007669"/>
    <property type="project" value="InterPro"/>
</dbReference>
<dbReference type="AlphaFoldDB" id="A0A4Q9PVG3"/>
<reference evidence="1 2" key="1">
    <citation type="submission" date="2019-01" db="EMBL/GenBank/DDBJ databases">
        <title>Draft genome sequences of three monokaryotic isolates of the white-rot basidiomycete fungus Dichomitus squalens.</title>
        <authorList>
            <consortium name="DOE Joint Genome Institute"/>
            <person name="Lopez S.C."/>
            <person name="Andreopoulos B."/>
            <person name="Pangilinan J."/>
            <person name="Lipzen A."/>
            <person name="Riley R."/>
            <person name="Ahrendt S."/>
            <person name="Ng V."/>
            <person name="Barry K."/>
            <person name="Daum C."/>
            <person name="Grigoriev I.V."/>
            <person name="Hilden K.S."/>
            <person name="Makela M.R."/>
            <person name="de Vries R.P."/>
        </authorList>
    </citation>
    <scope>NUCLEOTIDE SEQUENCE [LARGE SCALE GENOMIC DNA]</scope>
    <source>
        <strain evidence="1 2">CBS 464.89</strain>
    </source>
</reference>
<dbReference type="EMBL" id="ML145124">
    <property type="protein sequence ID" value="TBU58485.1"/>
    <property type="molecule type" value="Genomic_DNA"/>
</dbReference>
<dbReference type="Pfam" id="PF06516">
    <property type="entry name" value="NUP"/>
    <property type="match status" value="1"/>
</dbReference>
<proteinExistence type="predicted"/>
<accession>A0A4Q9PVG3</accession>
<dbReference type="STRING" id="114155.A0A4Q9PVG3"/>
<sequence length="135" mass="14583">MPSLQTHWGVDAKASPARYKFVVAGAKSEVVIIANFVSIPGYNLLARNVISPGFSRRDSAVHCTASVDICQLVTDEYEINAALSTSALIHSPFFNLTQFRFLLAGDGAISPKQGISRCKSRWRGIRDGTPTGCVP</sequence>
<dbReference type="Proteomes" id="UP000292082">
    <property type="component" value="Unassembled WGS sequence"/>
</dbReference>
<dbReference type="PANTHER" id="PTHR38643:SF1">
    <property type="entry name" value="PURINE NUCLEOSIDE PERMEASE C285.05-RELATED"/>
    <property type="match status" value="1"/>
</dbReference>
<dbReference type="PANTHER" id="PTHR38643">
    <property type="entry name" value="PURINE NUCLEOSIDE PERMEASE C285.05-RELATED"/>
    <property type="match status" value="1"/>
</dbReference>
<dbReference type="InterPro" id="IPR009486">
    <property type="entry name" value="Pur_nuclsid_perm"/>
</dbReference>
<organism evidence="1 2">
    <name type="scientific">Dichomitus squalens</name>
    <dbReference type="NCBI Taxonomy" id="114155"/>
    <lineage>
        <taxon>Eukaryota</taxon>
        <taxon>Fungi</taxon>
        <taxon>Dikarya</taxon>
        <taxon>Basidiomycota</taxon>
        <taxon>Agaricomycotina</taxon>
        <taxon>Agaricomycetes</taxon>
        <taxon>Polyporales</taxon>
        <taxon>Polyporaceae</taxon>
        <taxon>Dichomitus</taxon>
    </lineage>
</organism>
<name>A0A4Q9PVG3_9APHY</name>
<protein>
    <submittedName>
        <fullName evidence="1">Uncharacterized protein</fullName>
    </submittedName>
</protein>
<evidence type="ECO:0000313" key="2">
    <source>
        <dbReference type="Proteomes" id="UP000292082"/>
    </source>
</evidence>